<protein>
    <submittedName>
        <fullName evidence="1">YbdD/YjiX family protein</fullName>
    </submittedName>
</protein>
<dbReference type="PANTHER" id="PTHR38453:SF1">
    <property type="entry name" value="CYTOPLASMIC PROTEIN"/>
    <property type="match status" value="1"/>
</dbReference>
<dbReference type="Pfam" id="PF04328">
    <property type="entry name" value="Sel_put"/>
    <property type="match status" value="1"/>
</dbReference>
<dbReference type="EMBL" id="JAPMLT010000004">
    <property type="protein sequence ID" value="MCX7570453.1"/>
    <property type="molecule type" value="Genomic_DNA"/>
</dbReference>
<accession>A0ABT3X0L3</accession>
<evidence type="ECO:0000313" key="2">
    <source>
        <dbReference type="Proteomes" id="UP001208017"/>
    </source>
</evidence>
<gene>
    <name evidence="1" type="ORF">OS242_10820</name>
</gene>
<name>A0ABT3X0L3_9BACL</name>
<sequence length="64" mass="7672">MNNTLVWMSKARSTVKTMFGMPDYEKYLEHHRANHPDQEPMNEKEFYLQRLKDRYESGGATRCC</sequence>
<dbReference type="InterPro" id="IPR007423">
    <property type="entry name" value="Sel_put"/>
</dbReference>
<comment type="caution">
    <text evidence="1">The sequence shown here is derived from an EMBL/GenBank/DDBJ whole genome shotgun (WGS) entry which is preliminary data.</text>
</comment>
<dbReference type="RefSeq" id="WP_267151697.1">
    <property type="nucleotide sequence ID" value="NZ_JAPMLT010000004.1"/>
</dbReference>
<dbReference type="Proteomes" id="UP001208017">
    <property type="component" value="Unassembled WGS sequence"/>
</dbReference>
<proteinExistence type="predicted"/>
<reference evidence="1 2" key="1">
    <citation type="submission" date="2022-11" db="EMBL/GenBank/DDBJ databases">
        <title>Study of microbial diversity in lake waters.</title>
        <authorList>
            <person name="Zhang J."/>
        </authorList>
    </citation>
    <scope>NUCLEOTIDE SEQUENCE [LARGE SCALE GENOMIC DNA]</scope>
    <source>
        <strain evidence="1 2">DT12</strain>
    </source>
</reference>
<evidence type="ECO:0000313" key="1">
    <source>
        <dbReference type="EMBL" id="MCX7570453.1"/>
    </source>
</evidence>
<keyword evidence="2" id="KW-1185">Reference proteome</keyword>
<dbReference type="PANTHER" id="PTHR38453">
    <property type="entry name" value="CYTOPLASMIC PROTEIN-RELATED"/>
    <property type="match status" value="1"/>
</dbReference>
<organism evidence="1 2">
    <name type="scientific">Tumebacillus lacus</name>
    <dbReference type="NCBI Taxonomy" id="2995335"/>
    <lineage>
        <taxon>Bacteria</taxon>
        <taxon>Bacillati</taxon>
        <taxon>Bacillota</taxon>
        <taxon>Bacilli</taxon>
        <taxon>Bacillales</taxon>
        <taxon>Alicyclobacillaceae</taxon>
        <taxon>Tumebacillus</taxon>
    </lineage>
</organism>